<feature type="transmembrane region" description="Helical" evidence="2">
    <location>
        <begin position="132"/>
        <end position="150"/>
    </location>
</feature>
<dbReference type="EMBL" id="HBIS01008408">
    <property type="protein sequence ID" value="CAE0613253.1"/>
    <property type="molecule type" value="Transcribed_RNA"/>
</dbReference>
<sequence>MVGEEKPIGFELPKRPSYLSRSRSFESSADAGVPNAPKRTPPEREKPRPRNLFPVYPRNGAGEDGWEEEDVNVWEGLVLVYEKFVSAVLDIGAAGFVFCAVQTMESVLVLCIAAGATSFFHFYHDGDISVRLDWFFVSFAVVFPLVFFIGEGHRRREFALENLGQIKSSTLNYYLAHRDWVIEAELPKGHITLVTSLLGSLLSDMIAYFLTPRIYTRNYFYWGWRGKKMIAWIEANRKFHLGKIASAVKKMSVCNKRLKAAGLEAGEKSRLEQYQSLITTSFYKMSNVKEYRTPQGVRSLARFYVVIMPLFFGPYYAWVAEETGSFVFALFLSLFGSLALVALLNVATDLEDPFTEFGRDSIRIMVELEELIKALDFNYYNQKYHSSAPDQKYGLR</sequence>
<protein>
    <submittedName>
        <fullName evidence="3">Uncharacterized protein</fullName>
    </submittedName>
</protein>
<feature type="transmembrane region" description="Helical" evidence="2">
    <location>
        <begin position="91"/>
        <end position="120"/>
    </location>
</feature>
<keyword evidence="2" id="KW-0472">Membrane</keyword>
<accession>A0A7S3XDY8</accession>
<dbReference type="AlphaFoldDB" id="A0A7S3XDY8"/>
<proteinExistence type="predicted"/>
<evidence type="ECO:0000313" key="3">
    <source>
        <dbReference type="EMBL" id="CAE0613253.1"/>
    </source>
</evidence>
<gene>
    <name evidence="3" type="ORF">PSAL00342_LOCUS7152</name>
</gene>
<dbReference type="PANTHER" id="PTHR36970">
    <property type="entry name" value="UNNAMED PRODUCT"/>
    <property type="match status" value="1"/>
</dbReference>
<reference evidence="3" key="1">
    <citation type="submission" date="2021-01" db="EMBL/GenBank/DDBJ databases">
        <authorList>
            <person name="Corre E."/>
            <person name="Pelletier E."/>
            <person name="Niang G."/>
            <person name="Scheremetjew M."/>
            <person name="Finn R."/>
            <person name="Kale V."/>
            <person name="Holt S."/>
            <person name="Cochrane G."/>
            <person name="Meng A."/>
            <person name="Brown T."/>
            <person name="Cohen L."/>
        </authorList>
    </citation>
    <scope>NUCLEOTIDE SEQUENCE</scope>
    <source>
        <strain evidence="3">CCMP1897</strain>
    </source>
</reference>
<name>A0A7S3XDY8_9CHLO</name>
<feature type="transmembrane region" description="Helical" evidence="2">
    <location>
        <begin position="299"/>
        <end position="318"/>
    </location>
</feature>
<dbReference type="PANTHER" id="PTHR36970:SF1">
    <property type="entry name" value="BESTROPHIN HOMOLOG"/>
    <property type="match status" value="1"/>
</dbReference>
<keyword evidence="2" id="KW-1133">Transmembrane helix</keyword>
<evidence type="ECO:0000256" key="2">
    <source>
        <dbReference type="SAM" id="Phobius"/>
    </source>
</evidence>
<evidence type="ECO:0000256" key="1">
    <source>
        <dbReference type="SAM" id="MobiDB-lite"/>
    </source>
</evidence>
<feature type="transmembrane region" description="Helical" evidence="2">
    <location>
        <begin position="324"/>
        <end position="347"/>
    </location>
</feature>
<keyword evidence="2" id="KW-0812">Transmembrane</keyword>
<feature type="compositionally biased region" description="Low complexity" evidence="1">
    <location>
        <begin position="17"/>
        <end position="28"/>
    </location>
</feature>
<feature type="compositionally biased region" description="Basic and acidic residues" evidence="1">
    <location>
        <begin position="1"/>
        <end position="14"/>
    </location>
</feature>
<feature type="region of interest" description="Disordered" evidence="1">
    <location>
        <begin position="1"/>
        <end position="61"/>
    </location>
</feature>
<organism evidence="3">
    <name type="scientific">Picocystis salinarum</name>
    <dbReference type="NCBI Taxonomy" id="88271"/>
    <lineage>
        <taxon>Eukaryota</taxon>
        <taxon>Viridiplantae</taxon>
        <taxon>Chlorophyta</taxon>
        <taxon>Picocystophyceae</taxon>
        <taxon>Picocystales</taxon>
        <taxon>Picocystaceae</taxon>
        <taxon>Picocystis</taxon>
    </lineage>
</organism>